<dbReference type="InterPro" id="IPR002123">
    <property type="entry name" value="Plipid/glycerol_acylTrfase"/>
</dbReference>
<reference evidence="5 6" key="1">
    <citation type="submission" date="2020-08" db="EMBL/GenBank/DDBJ databases">
        <title>Genome sequence of Rhodobacteraceae bacterium Lw-13e.</title>
        <authorList>
            <person name="Poehlein A."/>
            <person name="Wolter L."/>
            <person name="Daniel R."/>
            <person name="Brinkhoff T."/>
        </authorList>
    </citation>
    <scope>NUCLEOTIDE SEQUENCE [LARGE SCALE GENOMIC DNA]</scope>
    <source>
        <strain evidence="5 6">Lw-13e</strain>
    </source>
</reference>
<dbReference type="AlphaFoldDB" id="A0A418SJS9"/>
<dbReference type="Pfam" id="PF01553">
    <property type="entry name" value="Acyltransferase"/>
    <property type="match status" value="1"/>
</dbReference>
<dbReference type="Proteomes" id="UP000283786">
    <property type="component" value="Chromosome"/>
</dbReference>
<gene>
    <name evidence="5" type="ORF">PSAL_019190</name>
</gene>
<dbReference type="GO" id="GO:0003841">
    <property type="term" value="F:1-acylglycerol-3-phosphate O-acyltransferase activity"/>
    <property type="evidence" value="ECO:0007669"/>
    <property type="project" value="TreeGrafter"/>
</dbReference>
<keyword evidence="3" id="KW-0012">Acyltransferase</keyword>
<evidence type="ECO:0000256" key="2">
    <source>
        <dbReference type="ARBA" id="ARBA00022679"/>
    </source>
</evidence>
<dbReference type="SUPFAM" id="SSF69593">
    <property type="entry name" value="Glycerol-3-phosphate (1)-acyltransferase"/>
    <property type="match status" value="1"/>
</dbReference>
<sequence length="251" mass="27820">MLALQYLRSLIFVIQMYLVMAILGVLFLPWAVLRKDGASQGARVYCRYVRWSLRLICGLDTELRGRVPEGAVLICAKHQSFLDIIIMVSQLPRPKFIMKASLRHAPFLGWYALRMGCVPVDRGRGAEAIRRMMRDVTAGSAAPGQLIIYPQGTRTAPGAALPYKVGAAVIYEETGQTCHPVAVNVGLFWPRQGLLRKPGKAIVEFLDPIPPGLTRESFRARLESEVETASNKLMLEGGFPEDELPDLDRGA</sequence>
<comment type="pathway">
    <text evidence="1">Lipid metabolism.</text>
</comment>
<protein>
    <recommendedName>
        <fullName evidence="4">Phospholipid/glycerol acyltransferase domain-containing protein</fullName>
    </recommendedName>
</protein>
<evidence type="ECO:0000256" key="1">
    <source>
        <dbReference type="ARBA" id="ARBA00005189"/>
    </source>
</evidence>
<dbReference type="KEGG" id="palw:PSAL_019190"/>
<dbReference type="PANTHER" id="PTHR10434">
    <property type="entry name" value="1-ACYL-SN-GLYCEROL-3-PHOSPHATE ACYLTRANSFERASE"/>
    <property type="match status" value="1"/>
</dbReference>
<evidence type="ECO:0000313" key="6">
    <source>
        <dbReference type="Proteomes" id="UP000283786"/>
    </source>
</evidence>
<dbReference type="PANTHER" id="PTHR10434:SF40">
    <property type="entry name" value="1-ACYL-SN-GLYCEROL-3-PHOSPHATE ACYLTRANSFERASE"/>
    <property type="match status" value="1"/>
</dbReference>
<dbReference type="GO" id="GO:0006654">
    <property type="term" value="P:phosphatidic acid biosynthetic process"/>
    <property type="evidence" value="ECO:0007669"/>
    <property type="project" value="TreeGrafter"/>
</dbReference>
<dbReference type="RefSeq" id="WP_196222719.1">
    <property type="nucleotide sequence ID" value="NZ_CP060436.1"/>
</dbReference>
<dbReference type="CDD" id="cd07989">
    <property type="entry name" value="LPLAT_AGPAT-like"/>
    <property type="match status" value="1"/>
</dbReference>
<evidence type="ECO:0000259" key="4">
    <source>
        <dbReference type="SMART" id="SM00563"/>
    </source>
</evidence>
<accession>A0A418SJS9</accession>
<proteinExistence type="predicted"/>
<keyword evidence="2" id="KW-0808">Transferase</keyword>
<name>A0A418SJS9_9RHOB</name>
<evidence type="ECO:0000313" key="5">
    <source>
        <dbReference type="EMBL" id="QPM90680.1"/>
    </source>
</evidence>
<dbReference type="EMBL" id="CP060436">
    <property type="protein sequence ID" value="QPM90680.1"/>
    <property type="molecule type" value="Genomic_DNA"/>
</dbReference>
<keyword evidence="6" id="KW-1185">Reference proteome</keyword>
<dbReference type="SMART" id="SM00563">
    <property type="entry name" value="PlsC"/>
    <property type="match status" value="1"/>
</dbReference>
<feature type="domain" description="Phospholipid/glycerol acyltransferase" evidence="4">
    <location>
        <begin position="72"/>
        <end position="186"/>
    </location>
</feature>
<organism evidence="5 6">
    <name type="scientific">Pseudooceanicola algae</name>
    <dbReference type="NCBI Taxonomy" id="1537215"/>
    <lineage>
        <taxon>Bacteria</taxon>
        <taxon>Pseudomonadati</taxon>
        <taxon>Pseudomonadota</taxon>
        <taxon>Alphaproteobacteria</taxon>
        <taxon>Rhodobacterales</taxon>
        <taxon>Paracoccaceae</taxon>
        <taxon>Pseudooceanicola</taxon>
    </lineage>
</organism>
<evidence type="ECO:0000256" key="3">
    <source>
        <dbReference type="ARBA" id="ARBA00023315"/>
    </source>
</evidence>